<dbReference type="OrthoDB" id="6283414at2759"/>
<organism evidence="7 8">
    <name type="scientific">Hypsibius exemplaris</name>
    <name type="common">Freshwater tardigrade</name>
    <dbReference type="NCBI Taxonomy" id="2072580"/>
    <lineage>
        <taxon>Eukaryota</taxon>
        <taxon>Metazoa</taxon>
        <taxon>Ecdysozoa</taxon>
        <taxon>Tardigrada</taxon>
        <taxon>Eutardigrada</taxon>
        <taxon>Parachela</taxon>
        <taxon>Hypsibioidea</taxon>
        <taxon>Hypsibiidae</taxon>
        <taxon>Hypsibius</taxon>
    </lineage>
</organism>
<evidence type="ECO:0000256" key="6">
    <source>
        <dbReference type="RuleBase" id="RU000461"/>
    </source>
</evidence>
<dbReference type="AlphaFoldDB" id="A0A1W0X794"/>
<sequence>MNTRAKGQKCGDMPAQNSQPIFPEPVDMAEVRMEVEDVSQPVEILMFSCFKCTQRNCKALRRGGQVFLKITSRAVTRHTTVNGLSWYVHKDPQLWTDPDTFLPERFLQENGTLNQVALSNVIPFSVGKRACPGEQLARMMVLIFFASIMQSFDIVGEAGKEHCTVPVNGFILTPPPYLMRAIPRS</sequence>
<keyword evidence="3 5" id="KW-0408">Iron</keyword>
<comment type="caution">
    <text evidence="7">The sequence shown here is derived from an EMBL/GenBank/DDBJ whole genome shotgun (WGS) entry which is preliminary data.</text>
</comment>
<keyword evidence="5 6" id="KW-0349">Heme</keyword>
<evidence type="ECO:0000256" key="4">
    <source>
        <dbReference type="ARBA" id="ARBA00023033"/>
    </source>
</evidence>
<evidence type="ECO:0000256" key="5">
    <source>
        <dbReference type="PIRSR" id="PIRSR602401-1"/>
    </source>
</evidence>
<gene>
    <name evidence="7" type="ORF">BV898_02548</name>
</gene>
<dbReference type="GO" id="GO:0020037">
    <property type="term" value="F:heme binding"/>
    <property type="evidence" value="ECO:0007669"/>
    <property type="project" value="InterPro"/>
</dbReference>
<proteinExistence type="inferred from homology"/>
<accession>A0A1W0X794</accession>
<dbReference type="InterPro" id="IPR036396">
    <property type="entry name" value="Cyt_P450_sf"/>
</dbReference>
<dbReference type="EMBL" id="MTYJ01000011">
    <property type="protein sequence ID" value="OQV23426.1"/>
    <property type="molecule type" value="Genomic_DNA"/>
</dbReference>
<dbReference type="Gene3D" id="1.10.630.10">
    <property type="entry name" value="Cytochrome P450"/>
    <property type="match status" value="1"/>
</dbReference>
<name>A0A1W0X794_HYPEX</name>
<dbReference type="InterPro" id="IPR001128">
    <property type="entry name" value="Cyt_P450"/>
</dbReference>
<dbReference type="GO" id="GO:0005506">
    <property type="term" value="F:iron ion binding"/>
    <property type="evidence" value="ECO:0007669"/>
    <property type="project" value="InterPro"/>
</dbReference>
<evidence type="ECO:0000313" key="7">
    <source>
        <dbReference type="EMBL" id="OQV23426.1"/>
    </source>
</evidence>
<evidence type="ECO:0000256" key="1">
    <source>
        <dbReference type="ARBA" id="ARBA00010617"/>
    </source>
</evidence>
<dbReference type="GO" id="GO:0004497">
    <property type="term" value="F:monooxygenase activity"/>
    <property type="evidence" value="ECO:0007669"/>
    <property type="project" value="UniProtKB-KW"/>
</dbReference>
<protein>
    <submittedName>
        <fullName evidence="7">Uncharacterized protein</fullName>
    </submittedName>
</protein>
<dbReference type="PANTHER" id="PTHR24300">
    <property type="entry name" value="CYTOCHROME P450 508A4-RELATED"/>
    <property type="match status" value="1"/>
</dbReference>
<dbReference type="InterPro" id="IPR017972">
    <property type="entry name" value="Cyt_P450_CS"/>
</dbReference>
<dbReference type="PROSITE" id="PS00086">
    <property type="entry name" value="CYTOCHROME_P450"/>
    <property type="match status" value="1"/>
</dbReference>
<dbReference type="InterPro" id="IPR050182">
    <property type="entry name" value="Cytochrome_P450_fam2"/>
</dbReference>
<dbReference type="GO" id="GO:0016705">
    <property type="term" value="F:oxidoreductase activity, acting on paired donors, with incorporation or reduction of molecular oxygen"/>
    <property type="evidence" value="ECO:0007669"/>
    <property type="project" value="InterPro"/>
</dbReference>
<dbReference type="Proteomes" id="UP000192578">
    <property type="component" value="Unassembled WGS sequence"/>
</dbReference>
<reference evidence="8" key="1">
    <citation type="submission" date="2017-01" db="EMBL/GenBank/DDBJ databases">
        <title>Comparative genomics of anhydrobiosis in the tardigrade Hypsibius dujardini.</title>
        <authorList>
            <person name="Yoshida Y."/>
            <person name="Koutsovoulos G."/>
            <person name="Laetsch D."/>
            <person name="Stevens L."/>
            <person name="Kumar S."/>
            <person name="Horikawa D."/>
            <person name="Ishino K."/>
            <person name="Komine S."/>
            <person name="Tomita M."/>
            <person name="Blaxter M."/>
            <person name="Arakawa K."/>
        </authorList>
    </citation>
    <scope>NUCLEOTIDE SEQUENCE [LARGE SCALE GENOMIC DNA]</scope>
    <source>
        <strain evidence="8">Z151</strain>
    </source>
</reference>
<keyword evidence="8" id="KW-1185">Reference proteome</keyword>
<comment type="similarity">
    <text evidence="1 6">Belongs to the cytochrome P450 family.</text>
</comment>
<evidence type="ECO:0000256" key="2">
    <source>
        <dbReference type="ARBA" id="ARBA00022723"/>
    </source>
</evidence>
<evidence type="ECO:0000256" key="3">
    <source>
        <dbReference type="ARBA" id="ARBA00023004"/>
    </source>
</evidence>
<dbReference type="Pfam" id="PF00067">
    <property type="entry name" value="p450"/>
    <property type="match status" value="1"/>
</dbReference>
<comment type="cofactor">
    <cofactor evidence="5">
        <name>heme</name>
        <dbReference type="ChEBI" id="CHEBI:30413"/>
    </cofactor>
</comment>
<keyword evidence="2 5" id="KW-0479">Metal-binding</keyword>
<dbReference type="PRINTS" id="PR00463">
    <property type="entry name" value="EP450I"/>
</dbReference>
<keyword evidence="6" id="KW-0560">Oxidoreductase</keyword>
<dbReference type="SUPFAM" id="SSF48264">
    <property type="entry name" value="Cytochrome P450"/>
    <property type="match status" value="1"/>
</dbReference>
<feature type="binding site" description="axial binding residue" evidence="5">
    <location>
        <position position="131"/>
    </location>
    <ligand>
        <name>heme</name>
        <dbReference type="ChEBI" id="CHEBI:30413"/>
    </ligand>
    <ligandPart>
        <name>Fe</name>
        <dbReference type="ChEBI" id="CHEBI:18248"/>
    </ligandPart>
</feature>
<keyword evidence="4 6" id="KW-0503">Monooxygenase</keyword>
<dbReference type="InterPro" id="IPR002401">
    <property type="entry name" value="Cyt_P450_E_grp-I"/>
</dbReference>
<evidence type="ECO:0000313" key="8">
    <source>
        <dbReference type="Proteomes" id="UP000192578"/>
    </source>
</evidence>